<dbReference type="AlphaFoldDB" id="A0A0N8GMD2"/>
<dbReference type="RefSeq" id="WP_061916005.1">
    <property type="nucleotide sequence ID" value="NZ_DF967971.1"/>
</dbReference>
<organism evidence="1 2">
    <name type="scientific">Bellilinea caldifistulae</name>
    <dbReference type="NCBI Taxonomy" id="360411"/>
    <lineage>
        <taxon>Bacteria</taxon>
        <taxon>Bacillati</taxon>
        <taxon>Chloroflexota</taxon>
        <taxon>Anaerolineae</taxon>
        <taxon>Anaerolineales</taxon>
        <taxon>Anaerolineaceae</taxon>
        <taxon>Bellilinea</taxon>
    </lineage>
</organism>
<protein>
    <recommendedName>
        <fullName evidence="3">Phage portal protein</fullName>
    </recommendedName>
</protein>
<gene>
    <name evidence="1" type="ORF">AC812_10670</name>
</gene>
<dbReference type="InterPro" id="IPR006944">
    <property type="entry name" value="Phage/GTA_portal"/>
</dbReference>
<accession>A0A0N8GMD2</accession>
<evidence type="ECO:0000313" key="1">
    <source>
        <dbReference type="EMBL" id="KPL74970.1"/>
    </source>
</evidence>
<keyword evidence="2" id="KW-1185">Reference proteome</keyword>
<proteinExistence type="predicted"/>
<dbReference type="Proteomes" id="UP000050514">
    <property type="component" value="Unassembled WGS sequence"/>
</dbReference>
<dbReference type="Pfam" id="PF04860">
    <property type="entry name" value="Phage_portal"/>
    <property type="match status" value="1"/>
</dbReference>
<reference evidence="1 2" key="1">
    <citation type="submission" date="2015-07" db="EMBL/GenBank/DDBJ databases">
        <title>Draft genome of Bellilinea caldifistulae DSM 17877.</title>
        <authorList>
            <person name="Hemp J."/>
            <person name="Ward L.M."/>
            <person name="Pace L.A."/>
            <person name="Fischer W.W."/>
        </authorList>
    </citation>
    <scope>NUCLEOTIDE SEQUENCE [LARGE SCALE GENOMIC DNA]</scope>
    <source>
        <strain evidence="1 2">GOMI-1</strain>
    </source>
</reference>
<evidence type="ECO:0000313" key="2">
    <source>
        <dbReference type="Proteomes" id="UP000050514"/>
    </source>
</evidence>
<comment type="caution">
    <text evidence="1">The sequence shown here is derived from an EMBL/GenBank/DDBJ whole genome shotgun (WGS) entry which is preliminary data.</text>
</comment>
<evidence type="ECO:0008006" key="3">
    <source>
        <dbReference type="Google" id="ProtNLM"/>
    </source>
</evidence>
<sequence>MDAIKTDLTERLGALVQMAQAANAALFGPGAPPQPLLDDEPPRLFEYQPGINLVTVPRAGFGVLPFSVLRALAQTSKEIRLNIELIKRTMRGLEWDIIPRVKQGIGYQVVTKEVVKFFEQPDGVHDFDSWVNQLLETLLTIDAVTIYPDIQNGKLVSLDLIDGATIRPLLDLRGRIPRPPLPAYLQMLYGMPATHYSADRLIYAPLNTKTHTPYGESPIEWALMAINTAIRHDAVRLGWFTEGNIPGVLVSVSPDWTPEQLATFTEYFDALAKGDIQRASKILFVPGNGAQSIFQPQQGDADKIEVDKWLMQVVCWAFGNNPAEFGLIPSSGLGGSGYVQGMENAHYRSMIGPITGYLKSLFDRLIRDYLHRPDLEFKWIGLEPPEDELRRAQIDQVYLSMGVYSPAYVQERLGVPMEFRDTSQHGDISQLVPFLQRAIKADLADWRERARREFKRGQRFSVFYSQIIPSNLYSRIVKELEKAESLEDIDNSFEKAKNYLQHTQYLLKCLLPAQEVGEEQPFCYP</sequence>
<dbReference type="EMBL" id="LGHJ01000016">
    <property type="protein sequence ID" value="KPL74970.1"/>
    <property type="molecule type" value="Genomic_DNA"/>
</dbReference>
<dbReference type="STRING" id="360411.AC812_10670"/>
<name>A0A0N8GMD2_9CHLR</name>